<dbReference type="Proteomes" id="UP000001816">
    <property type="component" value="Chromosome"/>
</dbReference>
<dbReference type="IntAct" id="Q9A421">
    <property type="interactions" value="3"/>
</dbReference>
<dbReference type="EMBL" id="AE005673">
    <property type="protein sequence ID" value="AAK24984.1"/>
    <property type="molecule type" value="Genomic_DNA"/>
</dbReference>
<dbReference type="KEGG" id="ccr:CC_3022"/>
<keyword evidence="4" id="KW-1185">Reference proteome</keyword>
<dbReference type="EnsemblBacteria" id="AAK24984">
    <property type="protein sequence ID" value="AAK24984"/>
    <property type="gene ID" value="CC_3022"/>
</dbReference>
<feature type="region of interest" description="Disordered" evidence="2">
    <location>
        <begin position="188"/>
        <end position="232"/>
    </location>
</feature>
<evidence type="ECO:0000256" key="1">
    <source>
        <dbReference type="ARBA" id="ARBA00044755"/>
    </source>
</evidence>
<evidence type="ECO:0000313" key="4">
    <source>
        <dbReference type="Proteomes" id="UP000001816"/>
    </source>
</evidence>
<dbReference type="PROSITE" id="PS51257">
    <property type="entry name" value="PROKAR_LIPOPROTEIN"/>
    <property type="match status" value="1"/>
</dbReference>
<organism evidence="3 4">
    <name type="scientific">Caulobacter vibrioides (strain ATCC 19089 / CIP 103742 / CB 15)</name>
    <name type="common">Caulobacter crescentus</name>
    <dbReference type="NCBI Taxonomy" id="190650"/>
    <lineage>
        <taxon>Bacteria</taxon>
        <taxon>Pseudomonadati</taxon>
        <taxon>Pseudomonadota</taxon>
        <taxon>Alphaproteobacteria</taxon>
        <taxon>Caulobacterales</taxon>
        <taxon>Caulobacteraceae</taxon>
        <taxon>Caulobacter</taxon>
    </lineage>
</organism>
<dbReference type="SMR" id="Q9A421"/>
<dbReference type="Pfam" id="PF04519">
    <property type="entry name" value="Bactofilin"/>
    <property type="match status" value="1"/>
</dbReference>
<gene>
    <name evidence="3" type="ordered locus">CC_3022</name>
</gene>
<proteinExistence type="evidence at protein level"/>
<evidence type="ECO:0000256" key="2">
    <source>
        <dbReference type="SAM" id="MobiDB-lite"/>
    </source>
</evidence>
<comment type="similarity">
    <text evidence="1">Belongs to the bactofilin family.</text>
</comment>
<feature type="compositionally biased region" description="Pro residues" evidence="2">
    <location>
        <begin position="83"/>
        <end position="93"/>
    </location>
</feature>
<dbReference type="HOGENOM" id="CLU_072799_1_2_5"/>
<dbReference type="BioCyc" id="CAULO:CC3022-MONOMER"/>
<feature type="compositionally biased region" description="Pro residues" evidence="2">
    <location>
        <begin position="210"/>
        <end position="220"/>
    </location>
</feature>
<dbReference type="AlphaFoldDB" id="Q9A421"/>
<feature type="region of interest" description="Disordered" evidence="2">
    <location>
        <begin position="73"/>
        <end position="94"/>
    </location>
</feature>
<evidence type="ECO:0000313" key="3">
    <source>
        <dbReference type="EMBL" id="AAK24984.1"/>
    </source>
</evidence>
<feature type="compositionally biased region" description="Low complexity" evidence="2">
    <location>
        <begin position="73"/>
        <end position="82"/>
    </location>
</feature>
<protein>
    <recommendedName>
        <fullName evidence="5">Polymer-forming cytoskeletal protein</fullName>
    </recommendedName>
</protein>
<dbReference type="PATRIC" id="fig|190650.5.peg.3025"/>
<evidence type="ECO:0008006" key="5">
    <source>
        <dbReference type="Google" id="ProtNLM"/>
    </source>
</evidence>
<dbReference type="STRING" id="190650.CC_3022"/>
<dbReference type="PIR" id="D87623">
    <property type="entry name" value="D87623"/>
</dbReference>
<dbReference type="PANTHER" id="PTHR35024:SF4">
    <property type="entry name" value="POLYMER-FORMING CYTOSKELETAL PROTEIN"/>
    <property type="match status" value="1"/>
</dbReference>
<comment type="interaction">
    <interactant intactId="EBI-7649218">
        <id>Q9A421</id>
    </interactant>
    <interactant intactId="EBI-7649168">
        <id>Q9A753</id>
        <label>bacA</label>
    </interactant>
    <organismsDiffer>false</organismsDiffer>
    <experiments>6</experiments>
</comment>
<dbReference type="MINT" id="Q9A421"/>
<name>Q9A421_CAUVC</name>
<dbReference type="InterPro" id="IPR007607">
    <property type="entry name" value="BacA/B"/>
</dbReference>
<accession>Q9A421</accession>
<dbReference type="eggNOG" id="COG1664">
    <property type="taxonomic scope" value="Bacteria"/>
</dbReference>
<reference evidence="3 4" key="1">
    <citation type="journal article" date="2001" name="Proc. Natl. Acad. Sci. U.S.A.">
        <title>Complete genome sequence of Caulobacter crescentus.</title>
        <authorList>
            <person name="Nierman W.C."/>
            <person name="Feldblyum T.V."/>
            <person name="Laub M.T."/>
            <person name="Paulsen I.T."/>
            <person name="Nelson K.E."/>
            <person name="Eisen J.A."/>
            <person name="Heidelberg J.F."/>
            <person name="Alley M.R."/>
            <person name="Ohta N."/>
            <person name="Maddock J.R."/>
            <person name="Potocka I."/>
            <person name="Nelson W.C."/>
            <person name="Newton A."/>
            <person name="Stephens C."/>
            <person name="Phadke N.D."/>
            <person name="Ely B."/>
            <person name="DeBoy R.T."/>
            <person name="Dodson R.J."/>
            <person name="Durkin A.S."/>
            <person name="Gwinn M.L."/>
            <person name="Haft D.H."/>
            <person name="Kolonay J.F."/>
            <person name="Smit J."/>
            <person name="Craven M.B."/>
            <person name="Khouri H."/>
            <person name="Shetty J."/>
            <person name="Berry K."/>
            <person name="Utterback T."/>
            <person name="Tran K."/>
            <person name="Wolf A."/>
            <person name="Vamathevan J."/>
            <person name="Ermolaeva M."/>
            <person name="White O."/>
            <person name="Salzberg S.L."/>
            <person name="Venter J.C."/>
            <person name="Shapiro L."/>
            <person name="Fraser C.M."/>
        </authorList>
    </citation>
    <scope>NUCLEOTIDE SEQUENCE [LARGE SCALE GENOMIC DNA]</scope>
    <source>
        <strain evidence="4">ATCC 19089 / CB15</strain>
    </source>
</reference>
<dbReference type="PANTHER" id="PTHR35024">
    <property type="entry name" value="HYPOTHETICAL CYTOSOLIC PROTEIN"/>
    <property type="match status" value="1"/>
</dbReference>
<sequence>MSSLKLPADNPTFLAMVGSCQVWSPGLDNAGKRPRSCCLGLPNAHFETRSPPMFAKKKETPAKLALTPLEPQRAATPQVAQPQPQPAPAPARPKPASLIAQGLTIRGDVVGDIEVHLDCVVMGDVKVGKLIVGPNARIEGAVVAQAMEIHGMVIGAVTAQSVRLYGTARVDGDITHEQLAMEPGAEFQGRSLKFRRPAPTPQPGQQAPAAPTPAAPPTPPSASQTPYNHSAH</sequence>